<name>A0A396JJX2_MEDTR</name>
<comment type="caution">
    <text evidence="1">The sequence shown here is derived from an EMBL/GenBank/DDBJ whole genome shotgun (WGS) entry which is preliminary data.</text>
</comment>
<protein>
    <submittedName>
        <fullName evidence="1">Uncharacterized protein</fullName>
    </submittedName>
</protein>
<organism evidence="1 2">
    <name type="scientific">Medicago truncatula</name>
    <name type="common">Barrel medic</name>
    <name type="synonym">Medicago tribuloides</name>
    <dbReference type="NCBI Taxonomy" id="3880"/>
    <lineage>
        <taxon>Eukaryota</taxon>
        <taxon>Viridiplantae</taxon>
        <taxon>Streptophyta</taxon>
        <taxon>Embryophyta</taxon>
        <taxon>Tracheophyta</taxon>
        <taxon>Spermatophyta</taxon>
        <taxon>Magnoliopsida</taxon>
        <taxon>eudicotyledons</taxon>
        <taxon>Gunneridae</taxon>
        <taxon>Pentapetalae</taxon>
        <taxon>rosids</taxon>
        <taxon>fabids</taxon>
        <taxon>Fabales</taxon>
        <taxon>Fabaceae</taxon>
        <taxon>Papilionoideae</taxon>
        <taxon>50 kb inversion clade</taxon>
        <taxon>NPAAA clade</taxon>
        <taxon>Hologalegina</taxon>
        <taxon>IRL clade</taxon>
        <taxon>Trifolieae</taxon>
        <taxon>Medicago</taxon>
    </lineage>
</organism>
<dbReference type="Gramene" id="rna2109">
    <property type="protein sequence ID" value="RHN78529.1"/>
    <property type="gene ID" value="gene2109"/>
</dbReference>
<dbReference type="EMBL" id="PSQE01000001">
    <property type="protein sequence ID" value="RHN78529.1"/>
    <property type="molecule type" value="Genomic_DNA"/>
</dbReference>
<dbReference type="Proteomes" id="UP000265566">
    <property type="component" value="Chromosome 1"/>
</dbReference>
<dbReference type="AlphaFoldDB" id="A0A396JJX2"/>
<accession>A0A396JJX2</accession>
<reference evidence="2" key="1">
    <citation type="journal article" date="2018" name="Nat. Plants">
        <title>Whole-genome landscape of Medicago truncatula symbiotic genes.</title>
        <authorList>
            <person name="Pecrix Y."/>
            <person name="Staton S.E."/>
            <person name="Sallet E."/>
            <person name="Lelandais-Briere C."/>
            <person name="Moreau S."/>
            <person name="Carrere S."/>
            <person name="Blein T."/>
            <person name="Jardinaud M.F."/>
            <person name="Latrasse D."/>
            <person name="Zouine M."/>
            <person name="Zahm M."/>
            <person name="Kreplak J."/>
            <person name="Mayjonade B."/>
            <person name="Satge C."/>
            <person name="Perez M."/>
            <person name="Cauet S."/>
            <person name="Marande W."/>
            <person name="Chantry-Darmon C."/>
            <person name="Lopez-Roques C."/>
            <person name="Bouchez O."/>
            <person name="Berard A."/>
            <person name="Debelle F."/>
            <person name="Munos S."/>
            <person name="Bendahmane A."/>
            <person name="Berges H."/>
            <person name="Niebel A."/>
            <person name="Buitink J."/>
            <person name="Frugier F."/>
            <person name="Benhamed M."/>
            <person name="Crespi M."/>
            <person name="Gouzy J."/>
            <person name="Gamas P."/>
        </authorList>
    </citation>
    <scope>NUCLEOTIDE SEQUENCE [LARGE SCALE GENOMIC DNA]</scope>
    <source>
        <strain evidence="2">cv. Jemalong A17</strain>
    </source>
</reference>
<proteinExistence type="predicted"/>
<evidence type="ECO:0000313" key="2">
    <source>
        <dbReference type="Proteomes" id="UP000265566"/>
    </source>
</evidence>
<evidence type="ECO:0000313" key="1">
    <source>
        <dbReference type="EMBL" id="RHN78529.1"/>
    </source>
</evidence>
<gene>
    <name evidence="1" type="ORF">MtrunA17_Chr1g0166621</name>
</gene>
<sequence length="42" mass="4907">MFVKPSTYPLASSNEAVRPVRCFPHFLFEKWAVEFVFQDTAI</sequence>